<dbReference type="RefSeq" id="WP_254157990.1">
    <property type="nucleotide sequence ID" value="NZ_JAHESD010000149.1"/>
</dbReference>
<dbReference type="Proteomes" id="UP000772618">
    <property type="component" value="Unassembled WGS sequence"/>
</dbReference>
<keyword evidence="3" id="KW-0808">Transferase</keyword>
<gene>
    <name evidence="3" type="ORF">KK060_24980</name>
</gene>
<evidence type="ECO:0000313" key="4">
    <source>
        <dbReference type="Proteomes" id="UP000772618"/>
    </source>
</evidence>
<evidence type="ECO:0000259" key="2">
    <source>
        <dbReference type="Pfam" id="PF06580"/>
    </source>
</evidence>
<dbReference type="GO" id="GO:0016301">
    <property type="term" value="F:kinase activity"/>
    <property type="evidence" value="ECO:0007669"/>
    <property type="project" value="UniProtKB-KW"/>
</dbReference>
<keyword evidence="1" id="KW-0472">Membrane</keyword>
<feature type="non-terminal residue" evidence="3">
    <location>
        <position position="330"/>
    </location>
</feature>
<evidence type="ECO:0000256" key="1">
    <source>
        <dbReference type="SAM" id="Phobius"/>
    </source>
</evidence>
<dbReference type="PANTHER" id="PTHR34220">
    <property type="entry name" value="SENSOR HISTIDINE KINASE YPDA"/>
    <property type="match status" value="1"/>
</dbReference>
<accession>A0ABS5W0C2</accession>
<dbReference type="Gene3D" id="3.30.565.10">
    <property type="entry name" value="Histidine kinase-like ATPase, C-terminal domain"/>
    <property type="match status" value="1"/>
</dbReference>
<keyword evidence="1" id="KW-1133">Transmembrane helix</keyword>
<feature type="domain" description="Signal transduction histidine kinase internal region" evidence="2">
    <location>
        <begin position="162"/>
        <end position="241"/>
    </location>
</feature>
<reference evidence="3 4" key="1">
    <citation type="submission" date="2021-05" db="EMBL/GenBank/DDBJ databases">
        <title>A Polyphasic approach of four new species of the genus Ohtaekwangia: Ohtaekwangia histidinii sp. nov., Ohtaekwangia cretensis sp. nov., Ohtaekwangia indiensis sp. nov., Ohtaekwangia reichenbachii sp. nov. from diverse environment.</title>
        <authorList>
            <person name="Octaviana S."/>
        </authorList>
    </citation>
    <scope>NUCLEOTIDE SEQUENCE [LARGE SCALE GENOMIC DNA]</scope>
    <source>
        <strain evidence="3 4">PWU20</strain>
    </source>
</reference>
<dbReference type="PANTHER" id="PTHR34220:SF7">
    <property type="entry name" value="SENSOR HISTIDINE KINASE YPDA"/>
    <property type="match status" value="1"/>
</dbReference>
<feature type="transmembrane region" description="Helical" evidence="1">
    <location>
        <begin position="43"/>
        <end position="61"/>
    </location>
</feature>
<keyword evidence="1" id="KW-0812">Transmembrane</keyword>
<dbReference type="EMBL" id="JAHESD010000149">
    <property type="protein sequence ID" value="MBT1706552.1"/>
    <property type="molecule type" value="Genomic_DNA"/>
</dbReference>
<protein>
    <submittedName>
        <fullName evidence="3">Histidine kinase</fullName>
    </submittedName>
</protein>
<dbReference type="InterPro" id="IPR010559">
    <property type="entry name" value="Sig_transdc_His_kin_internal"/>
</dbReference>
<keyword evidence="3" id="KW-0418">Kinase</keyword>
<dbReference type="InterPro" id="IPR036890">
    <property type="entry name" value="HATPase_C_sf"/>
</dbReference>
<comment type="caution">
    <text evidence="3">The sequence shown here is derived from an EMBL/GenBank/DDBJ whole genome shotgun (WGS) entry which is preliminary data.</text>
</comment>
<keyword evidence="4" id="KW-1185">Reference proteome</keyword>
<organism evidence="3 4">
    <name type="scientific">Chryseosolibacter indicus</name>
    <dbReference type="NCBI Taxonomy" id="2782351"/>
    <lineage>
        <taxon>Bacteria</taxon>
        <taxon>Pseudomonadati</taxon>
        <taxon>Bacteroidota</taxon>
        <taxon>Cytophagia</taxon>
        <taxon>Cytophagales</taxon>
        <taxon>Chryseotaleaceae</taxon>
        <taxon>Chryseosolibacter</taxon>
    </lineage>
</organism>
<dbReference type="InterPro" id="IPR050640">
    <property type="entry name" value="Bact_2-comp_sensor_kinase"/>
</dbReference>
<proteinExistence type="predicted"/>
<name>A0ABS5W0C2_9BACT</name>
<evidence type="ECO:0000313" key="3">
    <source>
        <dbReference type="EMBL" id="MBT1706552.1"/>
    </source>
</evidence>
<dbReference type="Pfam" id="PF06580">
    <property type="entry name" value="His_kinase"/>
    <property type="match status" value="1"/>
</dbReference>
<sequence length="330" mass="38441">MTEKKTRRTILHAGFWILYFIYETINASWAANDRFDFYQIHKVWANFPLTMAVVYINFYVLMPRYLYPKKYMAYALSMIGLIVSWALVTRYIGYRFWLPWDKTHMPAQYLAEPKNFFVPIRIARNAFRLYPVLALTMLIKVLRNSYSKEKQLRVAQDEKHKAELSNLRSQIHPHFFFNTLSSLYTLTVKKSDKAPDVVMRMSGLMHYMLYETTSDLGLLEDEITQLKNFVAIEELRFGDRIDSSFQYSGDLNGKKISPLILLPFVENAFKHSLINEANKAWVTIDIKVSGNDLFLTVENSMSAPMELSPRQGIGLANVKARLSLSYPGRH</sequence>
<feature type="transmembrane region" description="Helical" evidence="1">
    <location>
        <begin position="73"/>
        <end position="92"/>
    </location>
</feature>